<evidence type="ECO:0000313" key="1">
    <source>
        <dbReference type="EMBL" id="CAD7443047.1"/>
    </source>
</evidence>
<gene>
    <name evidence="1" type="ORF">TBIB3V08_LOCUS5460</name>
</gene>
<proteinExistence type="predicted"/>
<dbReference type="EMBL" id="OD565964">
    <property type="protein sequence ID" value="CAD7443047.1"/>
    <property type="molecule type" value="Genomic_DNA"/>
</dbReference>
<accession>A0A7R9EXP9</accession>
<dbReference type="AlphaFoldDB" id="A0A7R9EXP9"/>
<organism evidence="1">
    <name type="scientific">Timema bartmani</name>
    <dbReference type="NCBI Taxonomy" id="61472"/>
    <lineage>
        <taxon>Eukaryota</taxon>
        <taxon>Metazoa</taxon>
        <taxon>Ecdysozoa</taxon>
        <taxon>Arthropoda</taxon>
        <taxon>Hexapoda</taxon>
        <taxon>Insecta</taxon>
        <taxon>Pterygota</taxon>
        <taxon>Neoptera</taxon>
        <taxon>Polyneoptera</taxon>
        <taxon>Phasmatodea</taxon>
        <taxon>Timematodea</taxon>
        <taxon>Timematoidea</taxon>
        <taxon>Timematidae</taxon>
        <taxon>Timema</taxon>
    </lineage>
</organism>
<reference evidence="1" key="1">
    <citation type="submission" date="2020-11" db="EMBL/GenBank/DDBJ databases">
        <authorList>
            <person name="Tran Van P."/>
        </authorList>
    </citation>
    <scope>NUCLEOTIDE SEQUENCE</scope>
</reference>
<protein>
    <submittedName>
        <fullName evidence="1">Uncharacterized protein</fullName>
    </submittedName>
</protein>
<sequence length="132" mass="14482">MDVPGYDHHAFTNCSTSRAEAKAWQFQRTSNLLTSTLKKDPTVVDCSSSLDIFEEGNSAPAPVEDTADCDGWVVGVTASTPRESCLLIQVFGNARTQVRYRLLTALEETMQILETVSKTDEASNIHQLSGRT</sequence>
<name>A0A7R9EXP9_9NEOP</name>